<dbReference type="eggNOG" id="KOG4476">
    <property type="taxonomic scope" value="Eukaryota"/>
</dbReference>
<name>M2XM31_DOTSN</name>
<dbReference type="GO" id="GO:0003677">
    <property type="term" value="F:DNA binding"/>
    <property type="evidence" value="ECO:0007669"/>
    <property type="project" value="TreeGrafter"/>
</dbReference>
<feature type="compositionally biased region" description="Low complexity" evidence="2">
    <location>
        <begin position="432"/>
        <end position="450"/>
    </location>
</feature>
<dbReference type="OrthoDB" id="5319641at2759"/>
<protein>
    <submittedName>
        <fullName evidence="3">Uncharacterized protein</fullName>
    </submittedName>
</protein>
<sequence>MSTGGGAGPLVPTFHGFVHNSMDGLVLFEACLSGKLHHVPRRPHDRERSSLIKSGSIFIYEENASGIKRWTDGVAWSPSRILGNFLIYRELEKPFPPGEKKRAMKRKRTSMPGEPYPRRDSDDNEGPELNTPLTPPTPNVGGEVKPEIPSTDQDKELERSLIGSLVDSYGFRPDGLVKKTMSISVNGISHHMVSYYKVDDVKNNLLPRPLSDHRLQNISVRPELYLKQNFRAPVEETEHYAIDGHMNAHPQMIYNPMVNTPYGMAPGQYMGARPYPSMYGSTTGSGMYGAMTAAAWPTQQATAGAMGYGSHQSYGSSPYGSYYKPTDQANGSGVKTESQHSASQGMPYGSQYAPSYANMQRSNSSSAPSMMQSSYQTPVQPHSSTFGSMSTGSGRPSYSGQSMNSPSANGPPQQPYGSASTAPYAVRSPTQSYSMQSASQSAVSHSPHPSMKSPQSAHPGTPSDPNGQLHSGGMPYRAGSYAVPSAPQSGHSDMNGLGITNSSSYPAPSQNSSSYSYGSTGHAQTAGPYPT</sequence>
<organism evidence="3 4">
    <name type="scientific">Dothistroma septosporum (strain NZE10 / CBS 128990)</name>
    <name type="common">Red band needle blight fungus</name>
    <name type="synonym">Mycosphaerella pini</name>
    <dbReference type="NCBI Taxonomy" id="675120"/>
    <lineage>
        <taxon>Eukaryota</taxon>
        <taxon>Fungi</taxon>
        <taxon>Dikarya</taxon>
        <taxon>Ascomycota</taxon>
        <taxon>Pezizomycotina</taxon>
        <taxon>Dothideomycetes</taxon>
        <taxon>Dothideomycetidae</taxon>
        <taxon>Mycosphaerellales</taxon>
        <taxon>Mycosphaerellaceae</taxon>
        <taxon>Dothistroma</taxon>
    </lineage>
</organism>
<reference evidence="3 4" key="2">
    <citation type="journal article" date="2012" name="PLoS Pathog.">
        <title>Diverse lifestyles and strategies of plant pathogenesis encoded in the genomes of eighteen Dothideomycetes fungi.</title>
        <authorList>
            <person name="Ohm R.A."/>
            <person name="Feau N."/>
            <person name="Henrissat B."/>
            <person name="Schoch C.L."/>
            <person name="Horwitz B.A."/>
            <person name="Barry K.W."/>
            <person name="Condon B.J."/>
            <person name="Copeland A.C."/>
            <person name="Dhillon B."/>
            <person name="Glaser F."/>
            <person name="Hesse C.N."/>
            <person name="Kosti I."/>
            <person name="LaButti K."/>
            <person name="Lindquist E.A."/>
            <person name="Lucas S."/>
            <person name="Salamov A.A."/>
            <person name="Bradshaw R.E."/>
            <person name="Ciuffetti L."/>
            <person name="Hamelin R.C."/>
            <person name="Kema G.H.J."/>
            <person name="Lawrence C."/>
            <person name="Scott J.A."/>
            <person name="Spatafora J.W."/>
            <person name="Turgeon B.G."/>
            <person name="de Wit P.J.G.M."/>
            <person name="Zhong S."/>
            <person name="Goodwin S.B."/>
            <person name="Grigoriev I.V."/>
        </authorList>
    </citation>
    <scope>NUCLEOTIDE SEQUENCE [LARGE SCALE GENOMIC DNA]</scope>
    <source>
        <strain evidence="4">NZE10 / CBS 128990</strain>
    </source>
</reference>
<feature type="region of interest" description="Disordered" evidence="2">
    <location>
        <begin position="325"/>
        <end position="531"/>
    </location>
</feature>
<dbReference type="AlphaFoldDB" id="M2XM31"/>
<feature type="compositionally biased region" description="Polar residues" evidence="2">
    <location>
        <begin position="452"/>
        <end position="469"/>
    </location>
</feature>
<evidence type="ECO:0000256" key="1">
    <source>
        <dbReference type="ARBA" id="ARBA00008359"/>
    </source>
</evidence>
<dbReference type="Pfam" id="PF09729">
    <property type="entry name" value="Gti1_Pac2"/>
    <property type="match status" value="1"/>
</dbReference>
<dbReference type="OMA" id="IEPPMAS"/>
<proteinExistence type="inferred from homology"/>
<keyword evidence="4" id="KW-1185">Reference proteome</keyword>
<dbReference type="Proteomes" id="UP000016933">
    <property type="component" value="Unassembled WGS sequence"/>
</dbReference>
<accession>M2XM31</accession>
<feature type="compositionally biased region" description="Low complexity" evidence="2">
    <location>
        <begin position="359"/>
        <end position="376"/>
    </location>
</feature>
<feature type="compositionally biased region" description="Low complexity" evidence="2">
    <location>
        <begin position="501"/>
        <end position="519"/>
    </location>
</feature>
<feature type="compositionally biased region" description="Polar residues" evidence="2">
    <location>
        <begin position="327"/>
        <end position="344"/>
    </location>
</feature>
<evidence type="ECO:0000313" key="3">
    <source>
        <dbReference type="EMBL" id="EME43502.1"/>
    </source>
</evidence>
<dbReference type="HOGENOM" id="CLU_028895_5_0_1"/>
<feature type="region of interest" description="Disordered" evidence="2">
    <location>
        <begin position="96"/>
        <end position="155"/>
    </location>
</feature>
<reference evidence="4" key="1">
    <citation type="journal article" date="2012" name="PLoS Genet.">
        <title>The genomes of the fungal plant pathogens Cladosporium fulvum and Dothistroma septosporum reveal adaptation to different hosts and lifestyles but also signatures of common ancestry.</title>
        <authorList>
            <person name="de Wit P.J.G.M."/>
            <person name="van der Burgt A."/>
            <person name="Oekmen B."/>
            <person name="Stergiopoulos I."/>
            <person name="Abd-Elsalam K.A."/>
            <person name="Aerts A.L."/>
            <person name="Bahkali A.H."/>
            <person name="Beenen H.G."/>
            <person name="Chettri P."/>
            <person name="Cox M.P."/>
            <person name="Datema E."/>
            <person name="de Vries R.P."/>
            <person name="Dhillon B."/>
            <person name="Ganley A.R."/>
            <person name="Griffiths S.A."/>
            <person name="Guo Y."/>
            <person name="Hamelin R.C."/>
            <person name="Henrissat B."/>
            <person name="Kabir M.S."/>
            <person name="Jashni M.K."/>
            <person name="Kema G."/>
            <person name="Klaubauf S."/>
            <person name="Lapidus A."/>
            <person name="Levasseur A."/>
            <person name="Lindquist E."/>
            <person name="Mehrabi R."/>
            <person name="Ohm R.A."/>
            <person name="Owen T.J."/>
            <person name="Salamov A."/>
            <person name="Schwelm A."/>
            <person name="Schijlen E."/>
            <person name="Sun H."/>
            <person name="van den Burg H.A."/>
            <person name="van Ham R.C.H.J."/>
            <person name="Zhang S."/>
            <person name="Goodwin S.B."/>
            <person name="Grigoriev I.V."/>
            <person name="Collemare J."/>
            <person name="Bradshaw R.E."/>
        </authorList>
    </citation>
    <scope>NUCLEOTIDE SEQUENCE [LARGE SCALE GENOMIC DNA]</scope>
    <source>
        <strain evidence="4">NZE10 / CBS 128990</strain>
    </source>
</reference>
<dbReference type="PANTHER" id="PTHR28027">
    <property type="entry name" value="TRANSCRIPTIONAL REGULATOR MIT1"/>
    <property type="match status" value="1"/>
</dbReference>
<evidence type="ECO:0000256" key="2">
    <source>
        <dbReference type="SAM" id="MobiDB-lite"/>
    </source>
</evidence>
<dbReference type="EMBL" id="KB446540">
    <property type="protein sequence ID" value="EME43502.1"/>
    <property type="molecule type" value="Genomic_DNA"/>
</dbReference>
<comment type="similarity">
    <text evidence="1">Belongs to the MIT1/WOR1 family.</text>
</comment>
<dbReference type="PANTHER" id="PTHR28027:SF2">
    <property type="entry name" value="TRANSCRIPTIONAL REGULATOR MIT1"/>
    <property type="match status" value="1"/>
</dbReference>
<gene>
    <name evidence="3" type="ORF">DOTSEDRAFT_72769</name>
</gene>
<feature type="compositionally biased region" description="Polar residues" evidence="2">
    <location>
        <begin position="396"/>
        <end position="421"/>
    </location>
</feature>
<dbReference type="InterPro" id="IPR018608">
    <property type="entry name" value="Gti1/Pac2"/>
</dbReference>
<evidence type="ECO:0000313" key="4">
    <source>
        <dbReference type="Proteomes" id="UP000016933"/>
    </source>
</evidence>
<feature type="compositionally biased region" description="Low complexity" evidence="2">
    <location>
        <begin position="383"/>
        <end position="394"/>
    </location>
</feature>